<sequence>MTTLAPPRHRARGTAFILLASVAFGSSGPLAKPAMQAGFSPMQVAALRAGLAAVVLLAVVGAAMPGVLRVRREQWPLLVVYGLTGVAAVQALFFVAVSRLPVGVAMLLEYTSPVLVALWVRFVRGRRLSALSWTGTALALAGLTMVAQVWTGLRLDLLGLVAGIGAAVCSAGYYLLGEKGADEHHPIGMVTWGMVVGAAGLLVVAPPWEMPVGLLDATVPFGPWQSPVWVLLVAVAVLSTALAYSLSLSSLRHLPSQVASVLALTEPVVATLIAWLMLGEILTVLQIAGMVVLLSGAALVQLASRGPVTPAEPLPTE</sequence>
<feature type="domain" description="EamA" evidence="3">
    <location>
        <begin position="13"/>
        <end position="146"/>
    </location>
</feature>
<feature type="transmembrane region" description="Helical" evidence="2">
    <location>
        <begin position="228"/>
        <end position="246"/>
    </location>
</feature>
<dbReference type="SUPFAM" id="SSF103481">
    <property type="entry name" value="Multidrug resistance efflux transporter EmrE"/>
    <property type="match status" value="2"/>
</dbReference>
<feature type="transmembrane region" description="Helical" evidence="2">
    <location>
        <begin position="75"/>
        <end position="96"/>
    </location>
</feature>
<feature type="transmembrane region" description="Helical" evidence="2">
    <location>
        <begin position="46"/>
        <end position="68"/>
    </location>
</feature>
<reference evidence="5" key="1">
    <citation type="journal article" date="2019" name="Int. J. Syst. Evol. Microbiol.">
        <title>The Global Catalogue of Microorganisms (GCM) 10K type strain sequencing project: providing services to taxonomists for standard genome sequencing and annotation.</title>
        <authorList>
            <consortium name="The Broad Institute Genomics Platform"/>
            <consortium name="The Broad Institute Genome Sequencing Center for Infectious Disease"/>
            <person name="Wu L."/>
            <person name="Ma J."/>
        </authorList>
    </citation>
    <scope>NUCLEOTIDE SEQUENCE [LARGE SCALE GENOMIC DNA]</scope>
    <source>
        <strain evidence="5">JCM 17695</strain>
    </source>
</reference>
<keyword evidence="2" id="KW-1133">Transmembrane helix</keyword>
<protein>
    <submittedName>
        <fullName evidence="4">DMT family transporter</fullName>
    </submittedName>
</protein>
<evidence type="ECO:0000313" key="5">
    <source>
        <dbReference type="Proteomes" id="UP001596512"/>
    </source>
</evidence>
<feature type="transmembrane region" description="Helical" evidence="2">
    <location>
        <begin position="130"/>
        <end position="151"/>
    </location>
</feature>
<dbReference type="Proteomes" id="UP001596512">
    <property type="component" value="Unassembled WGS sequence"/>
</dbReference>
<dbReference type="PANTHER" id="PTHR22911:SF79">
    <property type="entry name" value="MOBA-LIKE NTP TRANSFERASE DOMAIN-CONTAINING PROTEIN"/>
    <property type="match status" value="1"/>
</dbReference>
<feature type="transmembrane region" description="Helical" evidence="2">
    <location>
        <begin position="258"/>
        <end position="278"/>
    </location>
</feature>
<keyword evidence="2" id="KW-0472">Membrane</keyword>
<dbReference type="InterPro" id="IPR037185">
    <property type="entry name" value="EmrE-like"/>
</dbReference>
<comment type="caution">
    <text evidence="4">The sequence shown here is derived from an EMBL/GenBank/DDBJ whole genome shotgun (WGS) entry which is preliminary data.</text>
</comment>
<dbReference type="PANTHER" id="PTHR22911">
    <property type="entry name" value="ACYL-MALONYL CONDENSING ENZYME-RELATED"/>
    <property type="match status" value="1"/>
</dbReference>
<keyword evidence="2" id="KW-0812">Transmembrane</keyword>
<dbReference type="Pfam" id="PF00892">
    <property type="entry name" value="EamA"/>
    <property type="match status" value="2"/>
</dbReference>
<dbReference type="EMBL" id="JBHTEY010000004">
    <property type="protein sequence ID" value="MFC7616821.1"/>
    <property type="molecule type" value="Genomic_DNA"/>
</dbReference>
<name>A0ABW2TVK7_9PSEU</name>
<keyword evidence="5" id="KW-1185">Reference proteome</keyword>
<feature type="transmembrane region" description="Helical" evidence="2">
    <location>
        <begin position="157"/>
        <end position="176"/>
    </location>
</feature>
<dbReference type="Gene3D" id="1.10.3730.20">
    <property type="match status" value="2"/>
</dbReference>
<accession>A0ABW2TVK7</accession>
<feature type="domain" description="EamA" evidence="3">
    <location>
        <begin position="158"/>
        <end position="300"/>
    </location>
</feature>
<feature type="transmembrane region" description="Helical" evidence="2">
    <location>
        <begin position="188"/>
        <end position="208"/>
    </location>
</feature>
<evidence type="ECO:0000259" key="3">
    <source>
        <dbReference type="Pfam" id="PF00892"/>
    </source>
</evidence>
<organism evidence="4 5">
    <name type="scientific">Actinokineospora soli</name>
    <dbReference type="NCBI Taxonomy" id="1048753"/>
    <lineage>
        <taxon>Bacteria</taxon>
        <taxon>Bacillati</taxon>
        <taxon>Actinomycetota</taxon>
        <taxon>Actinomycetes</taxon>
        <taxon>Pseudonocardiales</taxon>
        <taxon>Pseudonocardiaceae</taxon>
        <taxon>Actinokineospora</taxon>
    </lineage>
</organism>
<dbReference type="InterPro" id="IPR000620">
    <property type="entry name" value="EamA_dom"/>
</dbReference>
<feature type="transmembrane region" description="Helical" evidence="2">
    <location>
        <begin position="284"/>
        <end position="303"/>
    </location>
</feature>
<evidence type="ECO:0000256" key="2">
    <source>
        <dbReference type="SAM" id="Phobius"/>
    </source>
</evidence>
<comment type="similarity">
    <text evidence="1">Belongs to the EamA transporter family.</text>
</comment>
<evidence type="ECO:0000256" key="1">
    <source>
        <dbReference type="ARBA" id="ARBA00007362"/>
    </source>
</evidence>
<proteinExistence type="inferred from homology"/>
<evidence type="ECO:0000313" key="4">
    <source>
        <dbReference type="EMBL" id="MFC7616821.1"/>
    </source>
</evidence>
<feature type="transmembrane region" description="Helical" evidence="2">
    <location>
        <begin position="102"/>
        <end position="123"/>
    </location>
</feature>
<gene>
    <name evidence="4" type="ORF">ACFQV2_28580</name>
</gene>